<dbReference type="AlphaFoldDB" id="A0A931G8D4"/>
<sequence>MLQELIDRTLVHKDSSAAVLLTSAVREEPGHWFFGVSLPRDHSTSSQSSSGIATILGTELMRQTALAFAHLDGGVPLGSSFLLHEISFSWNHDPALLPGHPMLEAVLEVHAHQAKMRKGLLSDLQLWGSLTSDGVLLGTGYGDLSCLSPALYKAIRRNAPPVEPVNTGAVGTVLDGVRNNGSSLEAALVWNWQDPFLFDHFSDHLPGMLLGQAVVDAHRILTGTEALQLHLRCGTFGEFNAPATVAAEITTGNHTRTTITQPGRSLATGLCSSGFTKGIRDIGPPQFQRQLS</sequence>
<keyword evidence="3" id="KW-1185">Reference proteome</keyword>
<dbReference type="RefSeq" id="WP_196397071.1">
    <property type="nucleotide sequence ID" value="NZ_JADNYM010000014.1"/>
</dbReference>
<gene>
    <name evidence="2" type="ORF">IV500_12135</name>
</gene>
<accession>A0A931G8D4</accession>
<organism evidence="2 3">
    <name type="scientific">Arthrobacter terrae</name>
    <dbReference type="NCBI Taxonomy" id="2935737"/>
    <lineage>
        <taxon>Bacteria</taxon>
        <taxon>Bacillati</taxon>
        <taxon>Actinomycetota</taxon>
        <taxon>Actinomycetes</taxon>
        <taxon>Micrococcales</taxon>
        <taxon>Micrococcaceae</taxon>
        <taxon>Arthrobacter</taxon>
    </lineage>
</organism>
<dbReference type="Proteomes" id="UP000655366">
    <property type="component" value="Unassembled WGS sequence"/>
</dbReference>
<name>A0A931G8D4_9MICC</name>
<evidence type="ECO:0000259" key="1">
    <source>
        <dbReference type="Pfam" id="PF03756"/>
    </source>
</evidence>
<evidence type="ECO:0000313" key="3">
    <source>
        <dbReference type="Proteomes" id="UP000655366"/>
    </source>
</evidence>
<reference evidence="2 3" key="1">
    <citation type="submission" date="2020-11" db="EMBL/GenBank/DDBJ databases">
        <title>Arthrobacter antarcticus sp. nov., isolated from Antarctic Soil.</title>
        <authorList>
            <person name="Li J."/>
        </authorList>
    </citation>
    <scope>NUCLEOTIDE SEQUENCE [LARGE SCALE GENOMIC DNA]</scope>
    <source>
        <strain evidence="2 3">Z1-20</strain>
    </source>
</reference>
<dbReference type="Pfam" id="PF03756">
    <property type="entry name" value="AfsA"/>
    <property type="match status" value="1"/>
</dbReference>
<protein>
    <recommendedName>
        <fullName evidence="1">A-factor biosynthesis hotdog domain-containing protein</fullName>
    </recommendedName>
</protein>
<dbReference type="EMBL" id="JADNYM010000014">
    <property type="protein sequence ID" value="MBG0740129.1"/>
    <property type="molecule type" value="Genomic_DNA"/>
</dbReference>
<comment type="caution">
    <text evidence="2">The sequence shown here is derived from an EMBL/GenBank/DDBJ whole genome shotgun (WGS) entry which is preliminary data.</text>
</comment>
<evidence type="ECO:0000313" key="2">
    <source>
        <dbReference type="EMBL" id="MBG0740129.1"/>
    </source>
</evidence>
<feature type="domain" description="A-factor biosynthesis hotdog" evidence="1">
    <location>
        <begin position="10"/>
        <end position="141"/>
    </location>
</feature>
<dbReference type="InterPro" id="IPR005509">
    <property type="entry name" value="AfsA_hotdog_dom"/>
</dbReference>
<proteinExistence type="predicted"/>